<dbReference type="SUPFAM" id="SSF53933">
    <property type="entry name" value="Microbial ribonucleases"/>
    <property type="match status" value="1"/>
</dbReference>
<evidence type="ECO:0000256" key="3">
    <source>
        <dbReference type="SAM" id="SignalP"/>
    </source>
</evidence>
<accession>A0ABS3QSS1</accession>
<keyword evidence="3" id="KW-0732">Signal</keyword>
<protein>
    <submittedName>
        <fullName evidence="4">Ribonuclease</fullName>
    </submittedName>
</protein>
<dbReference type="EMBL" id="JAGEOK010000002">
    <property type="protein sequence ID" value="MBO2436672.1"/>
    <property type="molecule type" value="Genomic_DNA"/>
</dbReference>
<keyword evidence="2" id="KW-0378">Hydrolase</keyword>
<keyword evidence="5" id="KW-1185">Reference proteome</keyword>
<name>A0ABS3QSS1_9ACTN</name>
<keyword evidence="1" id="KW-0540">Nuclease</keyword>
<evidence type="ECO:0000313" key="4">
    <source>
        <dbReference type="EMBL" id="MBO2436672.1"/>
    </source>
</evidence>
<dbReference type="Proteomes" id="UP000666915">
    <property type="component" value="Unassembled WGS sequence"/>
</dbReference>
<gene>
    <name evidence="4" type="ORF">J4557_03975</name>
</gene>
<evidence type="ECO:0000313" key="5">
    <source>
        <dbReference type="Proteomes" id="UP000666915"/>
    </source>
</evidence>
<dbReference type="RefSeq" id="WP_208264952.1">
    <property type="nucleotide sequence ID" value="NZ_BAAAGM010000085.1"/>
</dbReference>
<reference evidence="4 5" key="1">
    <citation type="submission" date="2021-03" db="EMBL/GenBank/DDBJ databases">
        <authorList>
            <person name="Kanchanasin P."/>
            <person name="Saeng-In P."/>
            <person name="Phongsopitanun W."/>
            <person name="Yuki M."/>
            <person name="Kudo T."/>
            <person name="Ohkuma M."/>
            <person name="Tanasupawat S."/>
        </authorList>
    </citation>
    <scope>NUCLEOTIDE SEQUENCE [LARGE SCALE GENOMIC DNA]</scope>
    <source>
        <strain evidence="4 5">L46</strain>
    </source>
</reference>
<feature type="signal peptide" evidence="3">
    <location>
        <begin position="1"/>
        <end position="29"/>
    </location>
</feature>
<proteinExistence type="predicted"/>
<comment type="caution">
    <text evidence="4">The sequence shown here is derived from an EMBL/GenBank/DDBJ whole genome shotgun (WGS) entry which is preliminary data.</text>
</comment>
<evidence type="ECO:0000256" key="2">
    <source>
        <dbReference type="ARBA" id="ARBA00022801"/>
    </source>
</evidence>
<dbReference type="Pfam" id="PF00545">
    <property type="entry name" value="Ribonuclease"/>
    <property type="match status" value="1"/>
</dbReference>
<evidence type="ECO:0000256" key="1">
    <source>
        <dbReference type="ARBA" id="ARBA00022722"/>
    </source>
</evidence>
<feature type="chain" id="PRO_5046464279" evidence="3">
    <location>
        <begin position="30"/>
        <end position="150"/>
    </location>
</feature>
<dbReference type="Gene3D" id="3.10.450.30">
    <property type="entry name" value="Microbial ribonucleases"/>
    <property type="match status" value="1"/>
</dbReference>
<organism evidence="4 5">
    <name type="scientific">Actinomadura nitritigenes</name>
    <dbReference type="NCBI Taxonomy" id="134602"/>
    <lineage>
        <taxon>Bacteria</taxon>
        <taxon>Bacillati</taxon>
        <taxon>Actinomycetota</taxon>
        <taxon>Actinomycetes</taxon>
        <taxon>Streptosporangiales</taxon>
        <taxon>Thermomonosporaceae</taxon>
        <taxon>Actinomadura</taxon>
    </lineage>
</organism>
<dbReference type="InterPro" id="IPR016191">
    <property type="entry name" value="Ribonuclease/ribotoxin"/>
</dbReference>
<dbReference type="InterPro" id="IPR000026">
    <property type="entry name" value="N1-like"/>
</dbReference>
<sequence length="150" mass="15960">MTTPRHRFRRALLPAALLIAGLTGPAAHAATAPAAQPATVSAAYAAAPGPSVHAVSTVCESALPSQADDTIALIDKGGPFPYPQDGTVFQNREGLLPQEPQGYYHEYTVKTPGSSTRGARRIITSDDLGHDGMYWTPDHYSTFYDIDFGC</sequence>